<name>A0ABW1WFA2_9BACL</name>
<dbReference type="Pfam" id="PF00881">
    <property type="entry name" value="Nitroreductase"/>
    <property type="match status" value="1"/>
</dbReference>
<dbReference type="PANTHER" id="PTHR43673">
    <property type="entry name" value="NAD(P)H NITROREDUCTASE YDGI-RELATED"/>
    <property type="match status" value="1"/>
</dbReference>
<feature type="domain" description="Nitroreductase" evidence="3">
    <location>
        <begin position="13"/>
        <end position="189"/>
    </location>
</feature>
<evidence type="ECO:0000313" key="5">
    <source>
        <dbReference type="Proteomes" id="UP001596267"/>
    </source>
</evidence>
<dbReference type="RefSeq" id="WP_253054745.1">
    <property type="nucleotide sequence ID" value="NZ_JAMXWN010000008.1"/>
</dbReference>
<dbReference type="GO" id="GO:0016491">
    <property type="term" value="F:oxidoreductase activity"/>
    <property type="evidence" value="ECO:0007669"/>
    <property type="project" value="UniProtKB-KW"/>
</dbReference>
<dbReference type="EMBL" id="JBHSTQ010000008">
    <property type="protein sequence ID" value="MFC6386760.1"/>
    <property type="molecule type" value="Genomic_DNA"/>
</dbReference>
<evidence type="ECO:0000313" key="4">
    <source>
        <dbReference type="EMBL" id="MFC6386760.1"/>
    </source>
</evidence>
<keyword evidence="5" id="KW-1185">Reference proteome</keyword>
<gene>
    <name evidence="4" type="ORF">ACFP7A_09100</name>
</gene>
<dbReference type="CDD" id="cd02137">
    <property type="entry name" value="MhqN-like"/>
    <property type="match status" value="1"/>
</dbReference>
<dbReference type="PANTHER" id="PTHR43673:SF10">
    <property type="entry name" value="NADH DEHYDROGENASE_NAD(P)H NITROREDUCTASE XCC3605-RELATED"/>
    <property type="match status" value="1"/>
</dbReference>
<dbReference type="InterPro" id="IPR029479">
    <property type="entry name" value="Nitroreductase"/>
</dbReference>
<proteinExistence type="inferred from homology"/>
<reference evidence="5" key="1">
    <citation type="journal article" date="2019" name="Int. J. Syst. Evol. Microbiol.">
        <title>The Global Catalogue of Microorganisms (GCM) 10K type strain sequencing project: providing services to taxonomists for standard genome sequencing and annotation.</title>
        <authorList>
            <consortium name="The Broad Institute Genomics Platform"/>
            <consortium name="The Broad Institute Genome Sequencing Center for Infectious Disease"/>
            <person name="Wu L."/>
            <person name="Ma J."/>
        </authorList>
    </citation>
    <scope>NUCLEOTIDE SEQUENCE [LARGE SCALE GENOMIC DNA]</scope>
    <source>
        <strain evidence="5">CCUG 42001</strain>
    </source>
</reference>
<accession>A0ABW1WFA2</accession>
<dbReference type="Proteomes" id="UP001596267">
    <property type="component" value="Unassembled WGS sequence"/>
</dbReference>
<dbReference type="SUPFAM" id="SSF55469">
    <property type="entry name" value="FMN-dependent nitroreductase-like"/>
    <property type="match status" value="1"/>
</dbReference>
<protein>
    <submittedName>
        <fullName evidence="4">Nitroreductase family protein</fullName>
        <ecNumber evidence="4">1.7.1.-</ecNumber>
    </submittedName>
</protein>
<comment type="similarity">
    <text evidence="1">Belongs to the nitroreductase family.</text>
</comment>
<comment type="caution">
    <text evidence="4">The sequence shown here is derived from an EMBL/GenBank/DDBJ whole genome shotgun (WGS) entry which is preliminary data.</text>
</comment>
<dbReference type="EC" id="1.7.1.-" evidence="4"/>
<evidence type="ECO:0000256" key="2">
    <source>
        <dbReference type="ARBA" id="ARBA00023002"/>
    </source>
</evidence>
<evidence type="ECO:0000256" key="1">
    <source>
        <dbReference type="ARBA" id="ARBA00007118"/>
    </source>
</evidence>
<keyword evidence="2 4" id="KW-0560">Oxidoreductase</keyword>
<dbReference type="Gene3D" id="3.40.109.10">
    <property type="entry name" value="NADH Oxidase"/>
    <property type="match status" value="1"/>
</dbReference>
<organism evidence="4 5">
    <name type="scientific">Sporolactobacillus kofuensis</name>
    <dbReference type="NCBI Taxonomy" id="269672"/>
    <lineage>
        <taxon>Bacteria</taxon>
        <taxon>Bacillati</taxon>
        <taxon>Bacillota</taxon>
        <taxon>Bacilli</taxon>
        <taxon>Bacillales</taxon>
        <taxon>Sporolactobacillaceae</taxon>
        <taxon>Sporolactobacillus</taxon>
    </lineage>
</organism>
<sequence>METKQSVNFFTVINERHSVKVYDSSFKIPHEEMVQILEEATKAPSSVNLQPWRFVVVEDHKERLEKLVRFNTSQLETSSAMILILGDLNHIDYADEIFSAAVEKKLMPQDVKDYYMNVLPESFAKLTKQQIREHTLIDGGLVAMQLMLVAKAHGYDTNPIGGFERKEVMQALGVDAERYVPVMFVAIGKAAKPAHQSVRLPIERVVSWNEANQVVGTPNN</sequence>
<evidence type="ECO:0000259" key="3">
    <source>
        <dbReference type="Pfam" id="PF00881"/>
    </source>
</evidence>
<dbReference type="InterPro" id="IPR000415">
    <property type="entry name" value="Nitroreductase-like"/>
</dbReference>